<reference evidence="2 3" key="1">
    <citation type="submission" date="2018-04" db="EMBL/GenBank/DDBJ databases">
        <title>Genomic Encyclopedia of Type Strains, Phase IV (KMG-IV): sequencing the most valuable type-strain genomes for metagenomic binning, comparative biology and taxonomic classification.</title>
        <authorList>
            <person name="Goeker M."/>
        </authorList>
    </citation>
    <scope>NUCLEOTIDE SEQUENCE [LARGE SCALE GENOMIC DNA]</scope>
    <source>
        <strain evidence="2 3">DSM 10065</strain>
    </source>
</reference>
<evidence type="ECO:0008006" key="4">
    <source>
        <dbReference type="Google" id="ProtNLM"/>
    </source>
</evidence>
<dbReference type="Proteomes" id="UP000246145">
    <property type="component" value="Unassembled WGS sequence"/>
</dbReference>
<proteinExistence type="predicted"/>
<dbReference type="OrthoDB" id="6898931at2"/>
<gene>
    <name evidence="2" type="ORF">C7440_1054</name>
</gene>
<feature type="compositionally biased region" description="Basic and acidic residues" evidence="1">
    <location>
        <begin position="218"/>
        <end position="233"/>
    </location>
</feature>
<organism evidence="2 3">
    <name type="scientific">Pusillimonas noertemannii</name>
    <dbReference type="NCBI Taxonomy" id="305977"/>
    <lineage>
        <taxon>Bacteria</taxon>
        <taxon>Pseudomonadati</taxon>
        <taxon>Pseudomonadota</taxon>
        <taxon>Betaproteobacteria</taxon>
        <taxon>Burkholderiales</taxon>
        <taxon>Alcaligenaceae</taxon>
        <taxon>Pusillimonas</taxon>
    </lineage>
</organism>
<sequence>MFEDLDLAELGLDIPEDKAAALKEALAAKGKEALDQAVTGLKSKNQELLGTIKTTKTELEQFKTQFDGLDIESVKALLSKASTDEETRLLAEGKIDEVISKRTERLRNDYDKQLNAEKSRADKAEAFANQFKDKVLSDSIREAASKAGALPEAAEDIILRARGTFQLNEHGEPVAVDKDGETIYGKDGKTPLSPLEWAESLRENAPHLWPRVQGAGKTGDDGGKATGKKRSDMSAEEAAAFVQKHGREAYLKLPK</sequence>
<comment type="caution">
    <text evidence="2">The sequence shown here is derived from an EMBL/GenBank/DDBJ whole genome shotgun (WGS) entry which is preliminary data.</text>
</comment>
<name>A0A2U1CS00_9BURK</name>
<accession>A0A2U1CS00</accession>
<dbReference type="AlphaFoldDB" id="A0A2U1CS00"/>
<feature type="region of interest" description="Disordered" evidence="1">
    <location>
        <begin position="205"/>
        <end position="235"/>
    </location>
</feature>
<evidence type="ECO:0000256" key="1">
    <source>
        <dbReference type="SAM" id="MobiDB-lite"/>
    </source>
</evidence>
<dbReference type="EMBL" id="QEKO01000001">
    <property type="protein sequence ID" value="PVY68643.1"/>
    <property type="molecule type" value="Genomic_DNA"/>
</dbReference>
<keyword evidence="3" id="KW-1185">Reference proteome</keyword>
<dbReference type="RefSeq" id="WP_116517703.1">
    <property type="nucleotide sequence ID" value="NZ_JACCEX010000001.1"/>
</dbReference>
<protein>
    <recommendedName>
        <fullName evidence="4">Phage protein</fullName>
    </recommendedName>
</protein>
<evidence type="ECO:0000313" key="2">
    <source>
        <dbReference type="EMBL" id="PVY68643.1"/>
    </source>
</evidence>
<evidence type="ECO:0000313" key="3">
    <source>
        <dbReference type="Proteomes" id="UP000246145"/>
    </source>
</evidence>